<organism evidence="2 3">
    <name type="scientific">Escallonia herrerae</name>
    <dbReference type="NCBI Taxonomy" id="1293975"/>
    <lineage>
        <taxon>Eukaryota</taxon>
        <taxon>Viridiplantae</taxon>
        <taxon>Streptophyta</taxon>
        <taxon>Embryophyta</taxon>
        <taxon>Tracheophyta</taxon>
        <taxon>Spermatophyta</taxon>
        <taxon>Magnoliopsida</taxon>
        <taxon>eudicotyledons</taxon>
        <taxon>Gunneridae</taxon>
        <taxon>Pentapetalae</taxon>
        <taxon>asterids</taxon>
        <taxon>campanulids</taxon>
        <taxon>Escalloniales</taxon>
        <taxon>Escalloniaceae</taxon>
        <taxon>Escallonia</taxon>
    </lineage>
</organism>
<reference evidence="2" key="1">
    <citation type="submission" date="2022-12" db="EMBL/GenBank/DDBJ databases">
        <title>Draft genome assemblies for two species of Escallonia (Escalloniales).</title>
        <authorList>
            <person name="Chanderbali A."/>
            <person name="Dervinis C."/>
            <person name="Anghel I."/>
            <person name="Soltis D."/>
            <person name="Soltis P."/>
            <person name="Zapata F."/>
        </authorList>
    </citation>
    <scope>NUCLEOTIDE SEQUENCE</scope>
    <source>
        <strain evidence="2">UCBG64.0493</strain>
        <tissue evidence="2">Leaf</tissue>
    </source>
</reference>
<dbReference type="AlphaFoldDB" id="A0AA88X850"/>
<dbReference type="Pfam" id="PF07727">
    <property type="entry name" value="RVT_2"/>
    <property type="match status" value="1"/>
</dbReference>
<evidence type="ECO:0000313" key="3">
    <source>
        <dbReference type="Proteomes" id="UP001188597"/>
    </source>
</evidence>
<name>A0AA88X850_9ASTE</name>
<dbReference type="InterPro" id="IPR013103">
    <property type="entry name" value="RVT_2"/>
</dbReference>
<evidence type="ECO:0000313" key="2">
    <source>
        <dbReference type="EMBL" id="KAK3037285.1"/>
    </source>
</evidence>
<dbReference type="SUPFAM" id="SSF56672">
    <property type="entry name" value="DNA/RNA polymerases"/>
    <property type="match status" value="1"/>
</dbReference>
<gene>
    <name evidence="2" type="ORF">RJ639_029697</name>
</gene>
<feature type="domain" description="Reverse transcriptase Ty1/copia-type" evidence="1">
    <location>
        <begin position="170"/>
        <end position="234"/>
    </location>
</feature>
<comment type="caution">
    <text evidence="2">The sequence shown here is derived from an EMBL/GenBank/DDBJ whole genome shotgun (WGS) entry which is preliminary data.</text>
</comment>
<accession>A0AA88X850</accession>
<proteinExistence type="predicted"/>
<evidence type="ECO:0000259" key="1">
    <source>
        <dbReference type="Pfam" id="PF07727"/>
    </source>
</evidence>
<dbReference type="Proteomes" id="UP001188597">
    <property type="component" value="Unassembled WGS sequence"/>
</dbReference>
<dbReference type="PANTHER" id="PTHR11439:SF475">
    <property type="entry name" value="CYSTEINE-RICH RLK (RECEPTOR-LIKE PROTEIN KINASE) 8"/>
    <property type="match status" value="1"/>
</dbReference>
<dbReference type="InterPro" id="IPR043502">
    <property type="entry name" value="DNA/RNA_pol_sf"/>
</dbReference>
<keyword evidence="3" id="KW-1185">Reference proteome</keyword>
<sequence length="340" mass="38688">MQSYLEGQELWELISGNETAPPVSMGMNEAIRAMEMEIQICDNEKLKSMSEYKEDRVVLTANNSRLAIAYVGKATLAPRFSPSQVQLQDAYHVPGKDGIKDCNRARCRATKSQIHHEVEAKILEAVEEPDSTQETSEEPWKTGAYYRTPEEELNGRRISGTTRKSNLGAADLSLFVKVCGSKLVIVLVYVDDLIVMGNQEDEIRQTRENLSVQFQMKEFGKLNHFLGLEVIIQCKPILTPTEPNVKLCAVEGMDLKDASMYRKLIGSLVYLALRRPDIAFAVRVVSRFMQTPNKPHLELVQRIVRYVKSTIDYGILYRRNETCRLVGYCDTDYARDHDTR</sequence>
<dbReference type="PANTHER" id="PTHR11439">
    <property type="entry name" value="GAG-POL-RELATED RETROTRANSPOSON"/>
    <property type="match status" value="1"/>
</dbReference>
<dbReference type="EMBL" id="JAVXUP010000126">
    <property type="protein sequence ID" value="KAK3037285.1"/>
    <property type="molecule type" value="Genomic_DNA"/>
</dbReference>
<protein>
    <recommendedName>
        <fullName evidence="1">Reverse transcriptase Ty1/copia-type domain-containing protein</fullName>
    </recommendedName>
</protein>